<organism evidence="3 4">
    <name type="scientific">Rubus argutus</name>
    <name type="common">Southern blackberry</name>
    <dbReference type="NCBI Taxonomy" id="59490"/>
    <lineage>
        <taxon>Eukaryota</taxon>
        <taxon>Viridiplantae</taxon>
        <taxon>Streptophyta</taxon>
        <taxon>Embryophyta</taxon>
        <taxon>Tracheophyta</taxon>
        <taxon>Spermatophyta</taxon>
        <taxon>Magnoliopsida</taxon>
        <taxon>eudicotyledons</taxon>
        <taxon>Gunneridae</taxon>
        <taxon>Pentapetalae</taxon>
        <taxon>rosids</taxon>
        <taxon>fabids</taxon>
        <taxon>Rosales</taxon>
        <taxon>Rosaceae</taxon>
        <taxon>Rosoideae</taxon>
        <taxon>Rosoideae incertae sedis</taxon>
        <taxon>Rubus</taxon>
    </lineage>
</organism>
<feature type="region of interest" description="Disordered" evidence="1">
    <location>
        <begin position="172"/>
        <end position="195"/>
    </location>
</feature>
<feature type="transmembrane region" description="Helical" evidence="2">
    <location>
        <begin position="524"/>
        <end position="544"/>
    </location>
</feature>
<proteinExistence type="predicted"/>
<reference evidence="3 4" key="1">
    <citation type="journal article" date="2023" name="G3 (Bethesda)">
        <title>A chromosome-length genome assembly and annotation of blackberry (Rubus argutus, cv. 'Hillquist').</title>
        <authorList>
            <person name="Bruna T."/>
            <person name="Aryal R."/>
            <person name="Dudchenko O."/>
            <person name="Sargent D.J."/>
            <person name="Mead D."/>
            <person name="Buti M."/>
            <person name="Cavallini A."/>
            <person name="Hytonen T."/>
            <person name="Andres J."/>
            <person name="Pham M."/>
            <person name="Weisz D."/>
            <person name="Mascagni F."/>
            <person name="Usai G."/>
            <person name="Natali L."/>
            <person name="Bassil N."/>
            <person name="Fernandez G.E."/>
            <person name="Lomsadze A."/>
            <person name="Armour M."/>
            <person name="Olukolu B."/>
            <person name="Poorten T."/>
            <person name="Britton C."/>
            <person name="Davik J."/>
            <person name="Ashrafi H."/>
            <person name="Aiden E.L."/>
            <person name="Borodovsky M."/>
            <person name="Worthington M."/>
        </authorList>
    </citation>
    <scope>NUCLEOTIDE SEQUENCE [LARGE SCALE GENOMIC DNA]</scope>
    <source>
        <strain evidence="3">PI 553951</strain>
    </source>
</reference>
<feature type="transmembrane region" description="Helical" evidence="2">
    <location>
        <begin position="416"/>
        <end position="435"/>
    </location>
</feature>
<evidence type="ECO:0000256" key="2">
    <source>
        <dbReference type="SAM" id="Phobius"/>
    </source>
</evidence>
<evidence type="ECO:0000256" key="1">
    <source>
        <dbReference type="SAM" id="MobiDB-lite"/>
    </source>
</evidence>
<sequence length="564" mass="62927">MDTASPSSQQPLGSAVQSNADDNVNAITAVAAKPVGNNKKKAKKRLFKGAVSVSSSSSSSSASASSGFSLRGTARVACKRRSPKVVVNAARRTPIPMRLGFVWECQWRCFLTRNGELGGRMSSDHLAKICASAVRESLANDFGNTFDCFIQNFEQSFGSTLRTLKSIQESSENNTGYLSSNRNMEGYNPRVTHDEQDDCLRRESCRSSSSTEVYPTIELTHTTATEGQLNYRDLLDHNMLTKSVNLEVALHGQTNQLTCIPSRTDESVTNQSMFETFEKSVGEQTRANDLKTWELGLTMKKLALKEEQVALCYVSNHLERSKLTMGISKASFKAEKFKTQLEDTRHSELLRKCIDCLVAGLLVMAAALSYGTYVYSYRRITEATASCTPSKDSKSWWNPMSSFNSGFQVLRCQAEVLSRMVFGFFMILAIAYLIVQRSAGSKQTMPVTFIVLLLGIACGWAGKFCVDTLGGSGYHWLMYWETLCLLHFFCNVFTSVLFRILHGPVDVTQGTKGSSIFPYWMRRLVFYGITFLFLPLFCGLLPFASLGDWKHHFLLLVTDVDYWV</sequence>
<dbReference type="PANTHER" id="PTHR35322">
    <property type="entry name" value="PROTEIN CPR-5"/>
    <property type="match status" value="1"/>
</dbReference>
<feature type="transmembrane region" description="Helical" evidence="2">
    <location>
        <begin position="478"/>
        <end position="501"/>
    </location>
</feature>
<name>A0AAW1YMC5_RUBAR</name>
<dbReference type="InterPro" id="IPR044708">
    <property type="entry name" value="CPR5"/>
</dbReference>
<keyword evidence="4" id="KW-1185">Reference proteome</keyword>
<keyword evidence="2" id="KW-0812">Transmembrane</keyword>
<dbReference type="EMBL" id="JBEDUW010000001">
    <property type="protein sequence ID" value="KAK9949739.1"/>
    <property type="molecule type" value="Genomic_DNA"/>
</dbReference>
<dbReference type="GO" id="GO:0010090">
    <property type="term" value="P:trichome morphogenesis"/>
    <property type="evidence" value="ECO:0007669"/>
    <property type="project" value="InterPro"/>
</dbReference>
<evidence type="ECO:0008006" key="5">
    <source>
        <dbReference type="Google" id="ProtNLM"/>
    </source>
</evidence>
<feature type="transmembrane region" description="Helical" evidence="2">
    <location>
        <begin position="447"/>
        <end position="466"/>
    </location>
</feature>
<comment type="caution">
    <text evidence="3">The sequence shown here is derived from an EMBL/GenBank/DDBJ whole genome shotgun (WGS) entry which is preliminary data.</text>
</comment>
<keyword evidence="2" id="KW-0472">Membrane</keyword>
<evidence type="ECO:0000313" key="4">
    <source>
        <dbReference type="Proteomes" id="UP001457282"/>
    </source>
</evidence>
<dbReference type="GO" id="GO:0006952">
    <property type="term" value="P:defense response"/>
    <property type="evidence" value="ECO:0007669"/>
    <property type="project" value="InterPro"/>
</dbReference>
<dbReference type="PANTHER" id="PTHR35322:SF2">
    <property type="entry name" value="PROTEIN CPR-5"/>
    <property type="match status" value="1"/>
</dbReference>
<dbReference type="AlphaFoldDB" id="A0AAW1YMC5"/>
<feature type="compositionally biased region" description="Polar residues" evidence="1">
    <location>
        <begin position="172"/>
        <end position="183"/>
    </location>
</feature>
<dbReference type="GO" id="GO:0010150">
    <property type="term" value="P:leaf senescence"/>
    <property type="evidence" value="ECO:0007669"/>
    <property type="project" value="InterPro"/>
</dbReference>
<keyword evidence="2" id="KW-1133">Transmembrane helix</keyword>
<accession>A0AAW1YMC5</accession>
<evidence type="ECO:0000313" key="3">
    <source>
        <dbReference type="EMBL" id="KAK9949739.1"/>
    </source>
</evidence>
<dbReference type="Proteomes" id="UP001457282">
    <property type="component" value="Unassembled WGS sequence"/>
</dbReference>
<gene>
    <name evidence="3" type="ORF">M0R45_005255</name>
</gene>
<protein>
    <recommendedName>
        <fullName evidence="5">Protein CPR-5</fullName>
    </recommendedName>
</protein>